<dbReference type="EMBL" id="BSRI01000002">
    <property type="protein sequence ID" value="GLV58745.1"/>
    <property type="molecule type" value="Genomic_DNA"/>
</dbReference>
<evidence type="ECO:0008006" key="3">
    <source>
        <dbReference type="Google" id="ProtNLM"/>
    </source>
</evidence>
<name>A0ABQ6G0V4_9CHLR</name>
<reference evidence="1 2" key="1">
    <citation type="submission" date="2023-02" db="EMBL/GenBank/DDBJ databases">
        <title>Dictyobacter halimunensis sp. nov., a new member of the class Ktedonobacteria from forest soil in a geothermal area.</title>
        <authorList>
            <person name="Rachmania M.K."/>
            <person name="Ningsih F."/>
            <person name="Sakai Y."/>
            <person name="Yabe S."/>
            <person name="Yokota A."/>
            <person name="Sjamsuridzal W."/>
        </authorList>
    </citation>
    <scope>NUCLEOTIDE SEQUENCE [LARGE SCALE GENOMIC DNA]</scope>
    <source>
        <strain evidence="1 2">S3.2.2.5</strain>
    </source>
</reference>
<sequence length="62" mass="6852">MVKGLREEASARGIAPPHIVLLTAGTVWPEMALLVDAIITKPFEMDQLEQLIHRFLPPAESC</sequence>
<dbReference type="InterPro" id="IPR011006">
    <property type="entry name" value="CheY-like_superfamily"/>
</dbReference>
<protein>
    <recommendedName>
        <fullName evidence="3">Response regulatory domain-containing protein</fullName>
    </recommendedName>
</protein>
<dbReference type="SUPFAM" id="SSF52172">
    <property type="entry name" value="CheY-like"/>
    <property type="match status" value="1"/>
</dbReference>
<organism evidence="1 2">
    <name type="scientific">Dictyobacter halimunensis</name>
    <dbReference type="NCBI Taxonomy" id="3026934"/>
    <lineage>
        <taxon>Bacteria</taxon>
        <taxon>Bacillati</taxon>
        <taxon>Chloroflexota</taxon>
        <taxon>Ktedonobacteria</taxon>
        <taxon>Ktedonobacterales</taxon>
        <taxon>Dictyobacteraceae</taxon>
        <taxon>Dictyobacter</taxon>
    </lineage>
</organism>
<evidence type="ECO:0000313" key="2">
    <source>
        <dbReference type="Proteomes" id="UP001344906"/>
    </source>
</evidence>
<dbReference type="Proteomes" id="UP001344906">
    <property type="component" value="Unassembled WGS sequence"/>
</dbReference>
<keyword evidence="2" id="KW-1185">Reference proteome</keyword>
<comment type="caution">
    <text evidence="1">The sequence shown here is derived from an EMBL/GenBank/DDBJ whole genome shotgun (WGS) entry which is preliminary data.</text>
</comment>
<gene>
    <name evidence="1" type="ORF">KDH_55750</name>
</gene>
<accession>A0ABQ6G0V4</accession>
<proteinExistence type="predicted"/>
<evidence type="ECO:0000313" key="1">
    <source>
        <dbReference type="EMBL" id="GLV58745.1"/>
    </source>
</evidence>